<evidence type="ECO:0000313" key="3">
    <source>
        <dbReference type="Proteomes" id="UP000321440"/>
    </source>
</evidence>
<accession>A0A511W4F5</accession>
<dbReference type="EMBL" id="BJYA01000012">
    <property type="protein sequence ID" value="GEN45960.1"/>
    <property type="molecule type" value="Genomic_DNA"/>
</dbReference>
<proteinExistence type="predicted"/>
<reference evidence="2 3" key="1">
    <citation type="submission" date="2019-07" db="EMBL/GenBank/DDBJ databases">
        <title>Whole genome shotgun sequence of Alkalibacillus haloalkaliphilus NBRC 103110.</title>
        <authorList>
            <person name="Hosoyama A."/>
            <person name="Uohara A."/>
            <person name="Ohji S."/>
            <person name="Ichikawa N."/>
        </authorList>
    </citation>
    <scope>NUCLEOTIDE SEQUENCE [LARGE SCALE GENOMIC DNA]</scope>
    <source>
        <strain evidence="2 3">NBRC 103110</strain>
    </source>
</reference>
<dbReference type="Proteomes" id="UP000321440">
    <property type="component" value="Unassembled WGS sequence"/>
</dbReference>
<protein>
    <submittedName>
        <fullName evidence="2">Uncharacterized protein</fullName>
    </submittedName>
</protein>
<dbReference type="AlphaFoldDB" id="A0A511W4F5"/>
<name>A0A511W4F5_9BACI</name>
<feature type="transmembrane region" description="Helical" evidence="1">
    <location>
        <begin position="12"/>
        <end position="31"/>
    </location>
</feature>
<organism evidence="2 3">
    <name type="scientific">Alkalibacillus haloalkaliphilus</name>
    <dbReference type="NCBI Taxonomy" id="94136"/>
    <lineage>
        <taxon>Bacteria</taxon>
        <taxon>Bacillati</taxon>
        <taxon>Bacillota</taxon>
        <taxon>Bacilli</taxon>
        <taxon>Bacillales</taxon>
        <taxon>Bacillaceae</taxon>
        <taxon>Alkalibacillus</taxon>
    </lineage>
</organism>
<sequence>MSLTTEVSYKPYIELSVIFYFVHIICLIKAVRLKENKILLIISFITSIYNLLLVLIILYAVLISFNY</sequence>
<feature type="transmembrane region" description="Helical" evidence="1">
    <location>
        <begin position="38"/>
        <end position="62"/>
    </location>
</feature>
<keyword evidence="1" id="KW-0472">Membrane</keyword>
<evidence type="ECO:0000313" key="2">
    <source>
        <dbReference type="EMBL" id="GEN45960.1"/>
    </source>
</evidence>
<comment type="caution">
    <text evidence="2">The sequence shown here is derived from an EMBL/GenBank/DDBJ whole genome shotgun (WGS) entry which is preliminary data.</text>
</comment>
<gene>
    <name evidence="2" type="ORF">AHA02nite_17360</name>
</gene>
<evidence type="ECO:0000256" key="1">
    <source>
        <dbReference type="SAM" id="Phobius"/>
    </source>
</evidence>
<keyword evidence="1" id="KW-1133">Transmembrane helix</keyword>
<keyword evidence="1" id="KW-0812">Transmembrane</keyword>
<keyword evidence="3" id="KW-1185">Reference proteome</keyword>